<evidence type="ECO:0000256" key="12">
    <source>
        <dbReference type="ARBA" id="ARBA00023159"/>
    </source>
</evidence>
<feature type="domain" description="C2H2-type" evidence="21">
    <location>
        <begin position="147"/>
        <end position="176"/>
    </location>
</feature>
<evidence type="ECO:0000313" key="22">
    <source>
        <dbReference type="Proteomes" id="UP000221080"/>
    </source>
</evidence>
<reference evidence="23" key="2">
    <citation type="submission" date="2025-08" db="UniProtKB">
        <authorList>
            <consortium name="RefSeq"/>
        </authorList>
    </citation>
    <scope>IDENTIFICATION</scope>
    <source>
        <tissue evidence="23">Blood</tissue>
    </source>
</reference>
<evidence type="ECO:0000256" key="14">
    <source>
        <dbReference type="ARBA" id="ARBA00023242"/>
    </source>
</evidence>
<evidence type="ECO:0000256" key="18">
    <source>
        <dbReference type="ARBA" id="ARBA00083793"/>
    </source>
</evidence>
<feature type="domain" description="C2H2-type" evidence="21">
    <location>
        <begin position="58"/>
        <end position="87"/>
    </location>
</feature>
<evidence type="ECO:0000256" key="7">
    <source>
        <dbReference type="ARBA" id="ARBA00022771"/>
    </source>
</evidence>
<evidence type="ECO:0000256" key="9">
    <source>
        <dbReference type="ARBA" id="ARBA00022990"/>
    </source>
</evidence>
<dbReference type="InterPro" id="IPR013087">
    <property type="entry name" value="Znf_C2H2_type"/>
</dbReference>
<dbReference type="PANTHER" id="PTHR19818">
    <property type="entry name" value="ZINC FINGER PROTEIN ZIC AND GLI"/>
    <property type="match status" value="1"/>
</dbReference>
<evidence type="ECO:0000256" key="17">
    <source>
        <dbReference type="ARBA" id="ARBA00083009"/>
    </source>
</evidence>
<evidence type="ECO:0000256" key="6">
    <source>
        <dbReference type="ARBA" id="ARBA00022737"/>
    </source>
</evidence>
<dbReference type="GO" id="GO:0008270">
    <property type="term" value="F:zinc ion binding"/>
    <property type="evidence" value="ECO:0007669"/>
    <property type="project" value="UniProtKB-KW"/>
</dbReference>
<dbReference type="FunFam" id="3.30.160.60:FF:000199">
    <property type="entry name" value="metal regulatory transcription factor 1"/>
    <property type="match status" value="1"/>
</dbReference>
<dbReference type="PROSITE" id="PS00028">
    <property type="entry name" value="ZINC_FINGER_C2H2_1"/>
    <property type="match status" value="6"/>
</dbReference>
<reference evidence="22" key="1">
    <citation type="journal article" date="2016" name="Nat. Commun.">
        <title>The channel catfish genome sequence provides insights into the evolution of scale formation in teleosts.</title>
        <authorList>
            <person name="Liu Z."/>
            <person name="Liu S."/>
            <person name="Yao J."/>
            <person name="Bao L."/>
            <person name="Zhang J."/>
            <person name="Li Y."/>
            <person name="Jiang C."/>
            <person name="Sun L."/>
            <person name="Wang R."/>
            <person name="Zhang Y."/>
            <person name="Zhou T."/>
            <person name="Zeng Q."/>
            <person name="Fu Q."/>
            <person name="Gao S."/>
            <person name="Li N."/>
            <person name="Koren S."/>
            <person name="Jiang Y."/>
            <person name="Zimin A."/>
            <person name="Xu P."/>
            <person name="Phillippy A.M."/>
            <person name="Geng X."/>
            <person name="Song L."/>
            <person name="Sun F."/>
            <person name="Li C."/>
            <person name="Wang X."/>
            <person name="Chen A."/>
            <person name="Jin Y."/>
            <person name="Yuan Z."/>
            <person name="Yang Y."/>
            <person name="Tan S."/>
            <person name="Peatman E."/>
            <person name="Lu J."/>
            <person name="Qin Z."/>
            <person name="Dunham R."/>
            <person name="Li Z."/>
            <person name="Sonstegard T."/>
            <person name="Feng J."/>
            <person name="Danzmann R.G."/>
            <person name="Schroeder S."/>
            <person name="Scheffler B."/>
            <person name="Duke M.V."/>
            <person name="Ballard L."/>
            <person name="Kucuktas H."/>
            <person name="Kaltenboeck L."/>
            <person name="Liu H."/>
            <person name="Armbruster J."/>
            <person name="Xie Y."/>
            <person name="Kirby M.L."/>
            <person name="Tian Y."/>
            <person name="Flanagan M.E."/>
            <person name="Mu W."/>
            <person name="Waldbieser G.C."/>
        </authorList>
    </citation>
    <scope>NUCLEOTIDE SEQUENCE [LARGE SCALE GENOMIC DNA]</scope>
    <source>
        <strain evidence="22">SDA103</strain>
    </source>
</reference>
<keyword evidence="5" id="KW-0479">Metal-binding</keyword>
<protein>
    <recommendedName>
        <fullName evidence="16">Metal regulatory transcription factor 1</fullName>
    </recommendedName>
    <alternativeName>
        <fullName evidence="18">MRE-binding transcription factor</fullName>
    </alternativeName>
    <alternativeName>
        <fullName evidence="17">Transcription factor MTF-1</fullName>
    </alternativeName>
</protein>
<name>A0A2D0RLG4_ICTPU</name>
<dbReference type="InterPro" id="IPR036236">
    <property type="entry name" value="Znf_C2H2_sf"/>
</dbReference>
<dbReference type="FunFam" id="3.30.160.60:FF:000370">
    <property type="entry name" value="Metal regulatory transcription factor 1"/>
    <property type="match status" value="1"/>
</dbReference>
<dbReference type="GO" id="GO:0005654">
    <property type="term" value="C:nucleoplasm"/>
    <property type="evidence" value="ECO:0007669"/>
    <property type="project" value="UniProtKB-ARBA"/>
</dbReference>
<evidence type="ECO:0000256" key="11">
    <source>
        <dbReference type="ARBA" id="ARBA00023125"/>
    </source>
</evidence>
<feature type="domain" description="C2H2-type" evidence="21">
    <location>
        <begin position="207"/>
        <end position="231"/>
    </location>
</feature>
<feature type="compositionally biased region" description="Polar residues" evidence="20">
    <location>
        <begin position="346"/>
        <end position="378"/>
    </location>
</feature>
<dbReference type="SUPFAM" id="SSF57667">
    <property type="entry name" value="beta-beta-alpha zinc fingers"/>
    <property type="match status" value="4"/>
</dbReference>
<evidence type="ECO:0000256" key="4">
    <source>
        <dbReference type="ARBA" id="ARBA00022553"/>
    </source>
</evidence>
<sequence length="652" mass="70464">MVRRQSSKQRTQSLPRMLQDEELEFDVVQSWWGGEEKKVPVITIIHAFDVYLKQVKRYQCTFEGCTRTYSTAGNLRTHQKTHRGEYTFVCNQQGCGKAFLTSYSLKIHVRVHTKEKPFECDVQGCEKAFNTLYRLKAHQRLHTGKTFNCESEGCTKYFTTLSDLRKHIRTHTGEKPFRCDHDGCGKAFAASHHLKTHVRTHTGEKPFFCPSDGCEKTFSSQYSLKSHIRGHDKGPSYPISFSHPLSEDANHSLCLSDLSLISTDSELRENINNSQNLDLNNITPVKIFELMLQSPEDNVSQDDPHPSDNLVEAFGLETPPPAAVTDTSTLLPFSQMPSSSSSSSSLTTPVLENSTQPGSSSCQATATNNSTHTSPQSATFSSFLHTSLQTPEVPTLVAPAATQHYTPVVPTAPDGSLPVSLPTMASVSSPASAISTGAAAVVTHTVPLAGSANLAPTPTITIAPTQGLMQPSLVMSDQNLQWILSSAANAQHNPEQQGPKVEKVFFTTAIPVGGHSGNPVQQIGLSLPVIIIKQEEACQCQCACRDSAKERSSSQNAAPSQQKPKDISPPPPTPSVTLAVSDCCSTKVSTPFSSGSTQTFHGEAMVSSSPSDSLANVDVVDLLSPETTANIEALLMVADEFSLGEGNSDTTT</sequence>
<evidence type="ECO:0000256" key="19">
    <source>
        <dbReference type="PROSITE-ProRule" id="PRU00042"/>
    </source>
</evidence>
<keyword evidence="4" id="KW-0597">Phosphoprotein</keyword>
<dbReference type="GO" id="GO:0045944">
    <property type="term" value="P:positive regulation of transcription by RNA polymerase II"/>
    <property type="evidence" value="ECO:0007669"/>
    <property type="project" value="UniProtKB-ARBA"/>
</dbReference>
<keyword evidence="22" id="KW-1185">Reference proteome</keyword>
<dbReference type="GO" id="GO:0010038">
    <property type="term" value="P:response to metal ion"/>
    <property type="evidence" value="ECO:0007669"/>
    <property type="project" value="UniProtKB-ARBA"/>
</dbReference>
<accession>A0A2D0RLG4</accession>
<feature type="domain" description="C2H2-type" evidence="21">
    <location>
        <begin position="118"/>
        <end position="147"/>
    </location>
</feature>
<dbReference type="Pfam" id="PF00096">
    <property type="entry name" value="zf-C2H2"/>
    <property type="match status" value="6"/>
</dbReference>
<evidence type="ECO:0000256" key="20">
    <source>
        <dbReference type="SAM" id="MobiDB-lite"/>
    </source>
</evidence>
<dbReference type="GO" id="GO:0005737">
    <property type="term" value="C:cytoplasm"/>
    <property type="evidence" value="ECO:0007669"/>
    <property type="project" value="UniProtKB-SubCell"/>
</dbReference>
<comment type="subcellular location">
    <subcellularLocation>
        <location evidence="2">Cytoplasm</location>
    </subcellularLocation>
    <subcellularLocation>
        <location evidence="1">Nucleus</location>
    </subcellularLocation>
</comment>
<feature type="domain" description="C2H2-type" evidence="21">
    <location>
        <begin position="177"/>
        <end position="206"/>
    </location>
</feature>
<evidence type="ECO:0000256" key="15">
    <source>
        <dbReference type="ARBA" id="ARBA00056278"/>
    </source>
</evidence>
<evidence type="ECO:0000256" key="8">
    <source>
        <dbReference type="ARBA" id="ARBA00022833"/>
    </source>
</evidence>
<dbReference type="FunFam" id="3.30.160.60:FF:000072">
    <property type="entry name" value="zinc finger protein 143 isoform X1"/>
    <property type="match status" value="1"/>
</dbReference>
<keyword evidence="10" id="KW-0805">Transcription regulation</keyword>
<comment type="function">
    <text evidence="15">Zinc-dependent transcriptional regulator of cellular adaption to conditions of exposure to heavy metals. Binds to metal responsive elements (MRE) in promoters and activates the transcription of metallothionein genes like metallothionein-2/MT2A. Also regulates the expression of metalloproteases in response to intracellular zinc and functions as a catabolic regulator of cartilages.</text>
</comment>
<evidence type="ECO:0000256" key="2">
    <source>
        <dbReference type="ARBA" id="ARBA00004496"/>
    </source>
</evidence>
<keyword evidence="14" id="KW-0539">Nucleus</keyword>
<evidence type="ECO:0000256" key="5">
    <source>
        <dbReference type="ARBA" id="ARBA00022723"/>
    </source>
</evidence>
<evidence type="ECO:0000256" key="1">
    <source>
        <dbReference type="ARBA" id="ARBA00004123"/>
    </source>
</evidence>
<dbReference type="FunFam" id="3.30.160.60:FF:000397">
    <property type="entry name" value="Metal regulatory transcription factor 1"/>
    <property type="match status" value="1"/>
</dbReference>
<dbReference type="InterPro" id="IPR050329">
    <property type="entry name" value="GLI_C2H2-zinc-finger"/>
</dbReference>
<dbReference type="RefSeq" id="XP_017330790.1">
    <property type="nucleotide sequence ID" value="XM_017475301.3"/>
</dbReference>
<dbReference type="PROSITE" id="PS50157">
    <property type="entry name" value="ZINC_FINGER_C2H2_2"/>
    <property type="match status" value="6"/>
</dbReference>
<evidence type="ECO:0000259" key="21">
    <source>
        <dbReference type="PROSITE" id="PS50157"/>
    </source>
</evidence>
<evidence type="ECO:0000256" key="16">
    <source>
        <dbReference type="ARBA" id="ARBA00068055"/>
    </source>
</evidence>
<dbReference type="OrthoDB" id="6145499at2759"/>
<dbReference type="SMART" id="SM00355">
    <property type="entry name" value="ZnF_C2H2"/>
    <property type="match status" value="6"/>
</dbReference>
<dbReference type="CTD" id="4520"/>
<proteinExistence type="predicted"/>
<feature type="domain" description="C2H2-type" evidence="21">
    <location>
        <begin position="88"/>
        <end position="117"/>
    </location>
</feature>
<keyword evidence="3" id="KW-0963">Cytoplasm</keyword>
<dbReference type="Gene3D" id="3.30.160.60">
    <property type="entry name" value="Classic Zinc Finger"/>
    <property type="match status" value="6"/>
</dbReference>
<organism evidence="22 23">
    <name type="scientific">Ictalurus punctatus</name>
    <name type="common">Channel catfish</name>
    <name type="synonym">Silurus punctatus</name>
    <dbReference type="NCBI Taxonomy" id="7998"/>
    <lineage>
        <taxon>Eukaryota</taxon>
        <taxon>Metazoa</taxon>
        <taxon>Chordata</taxon>
        <taxon>Craniata</taxon>
        <taxon>Vertebrata</taxon>
        <taxon>Euteleostomi</taxon>
        <taxon>Actinopterygii</taxon>
        <taxon>Neopterygii</taxon>
        <taxon>Teleostei</taxon>
        <taxon>Ostariophysi</taxon>
        <taxon>Siluriformes</taxon>
        <taxon>Ictaluridae</taxon>
        <taxon>Ictalurus</taxon>
    </lineage>
</organism>
<keyword evidence="7 19" id="KW-0863">Zinc-finger</keyword>
<feature type="region of interest" description="Disordered" evidence="20">
    <location>
        <begin position="549"/>
        <end position="578"/>
    </location>
</feature>
<keyword evidence="9" id="KW-0007">Acetylation</keyword>
<evidence type="ECO:0000256" key="10">
    <source>
        <dbReference type="ARBA" id="ARBA00023015"/>
    </source>
</evidence>
<keyword evidence="11" id="KW-0238">DNA-binding</keyword>
<evidence type="ECO:0000256" key="13">
    <source>
        <dbReference type="ARBA" id="ARBA00023163"/>
    </source>
</evidence>
<dbReference type="FunFam" id="3.30.160.60:FF:000349">
    <property type="entry name" value="metal regulatory transcription factor 1"/>
    <property type="match status" value="1"/>
</dbReference>
<feature type="compositionally biased region" description="Polar residues" evidence="20">
    <location>
        <begin position="325"/>
        <end position="337"/>
    </location>
</feature>
<evidence type="ECO:0000313" key="23">
    <source>
        <dbReference type="RefSeq" id="XP_017330790.1"/>
    </source>
</evidence>
<gene>
    <name evidence="23" type="primary">mtf1</name>
</gene>
<keyword evidence="8" id="KW-0862">Zinc</keyword>
<keyword evidence="6" id="KW-0677">Repeat</keyword>
<keyword evidence="13" id="KW-0804">Transcription</keyword>
<dbReference type="Proteomes" id="UP000221080">
    <property type="component" value="Chromosome 1"/>
</dbReference>
<dbReference type="GO" id="GO:0000978">
    <property type="term" value="F:RNA polymerase II cis-regulatory region sequence-specific DNA binding"/>
    <property type="evidence" value="ECO:0007669"/>
    <property type="project" value="UniProtKB-ARBA"/>
</dbReference>
<dbReference type="GO" id="GO:0000981">
    <property type="term" value="F:DNA-binding transcription factor activity, RNA polymerase II-specific"/>
    <property type="evidence" value="ECO:0007669"/>
    <property type="project" value="TreeGrafter"/>
</dbReference>
<evidence type="ECO:0000256" key="3">
    <source>
        <dbReference type="ARBA" id="ARBA00022490"/>
    </source>
</evidence>
<feature type="region of interest" description="Disordered" evidence="20">
    <location>
        <begin position="296"/>
        <end position="378"/>
    </location>
</feature>
<dbReference type="PANTHER" id="PTHR19818:SF157">
    <property type="entry name" value="C2H2-TYPE DOMAIN-CONTAINING PROTEIN"/>
    <property type="match status" value="1"/>
</dbReference>
<dbReference type="AlphaFoldDB" id="A0A2D0RLG4"/>
<keyword evidence="12" id="KW-0010">Activator</keyword>
<dbReference type="GeneID" id="108269429"/>